<dbReference type="PANTHER" id="PTHR38167">
    <property type="entry name" value="C2H2-TYPE DOMAIN-CONTAINING PROTEIN"/>
    <property type="match status" value="1"/>
</dbReference>
<reference evidence="2 3" key="1">
    <citation type="submission" date="2019-10" db="EMBL/GenBank/DDBJ databases">
        <authorList>
            <person name="Palmer J.M."/>
        </authorList>
    </citation>
    <scope>NUCLEOTIDE SEQUENCE [LARGE SCALE GENOMIC DNA]</scope>
    <source>
        <strain evidence="2 3">TWF696</strain>
    </source>
</reference>
<protein>
    <recommendedName>
        <fullName evidence="4">C2H2-type domain-containing protein</fullName>
    </recommendedName>
</protein>
<name>A0AAV9UR17_9PEZI</name>
<dbReference type="AlphaFoldDB" id="A0AAV9UR17"/>
<dbReference type="EMBL" id="JAVHNQ010000005">
    <property type="protein sequence ID" value="KAK6346674.1"/>
    <property type="molecule type" value="Genomic_DNA"/>
</dbReference>
<evidence type="ECO:0008006" key="4">
    <source>
        <dbReference type="Google" id="ProtNLM"/>
    </source>
</evidence>
<evidence type="ECO:0000313" key="3">
    <source>
        <dbReference type="Proteomes" id="UP001375240"/>
    </source>
</evidence>
<proteinExistence type="predicted"/>
<feature type="region of interest" description="Disordered" evidence="1">
    <location>
        <begin position="136"/>
        <end position="196"/>
    </location>
</feature>
<organism evidence="2 3">
    <name type="scientific">Orbilia brochopaga</name>
    <dbReference type="NCBI Taxonomy" id="3140254"/>
    <lineage>
        <taxon>Eukaryota</taxon>
        <taxon>Fungi</taxon>
        <taxon>Dikarya</taxon>
        <taxon>Ascomycota</taxon>
        <taxon>Pezizomycotina</taxon>
        <taxon>Orbiliomycetes</taxon>
        <taxon>Orbiliales</taxon>
        <taxon>Orbiliaceae</taxon>
        <taxon>Orbilia</taxon>
    </lineage>
</organism>
<gene>
    <name evidence="2" type="ORF">TWF696_006792</name>
</gene>
<comment type="caution">
    <text evidence="2">The sequence shown here is derived from an EMBL/GenBank/DDBJ whole genome shotgun (WGS) entry which is preliminary data.</text>
</comment>
<dbReference type="PANTHER" id="PTHR38167:SF1">
    <property type="entry name" value="C2H2-TYPE DOMAIN-CONTAINING PROTEIN"/>
    <property type="match status" value="1"/>
</dbReference>
<keyword evidence="3" id="KW-1185">Reference proteome</keyword>
<feature type="compositionally biased region" description="Acidic residues" evidence="1">
    <location>
        <begin position="157"/>
        <end position="196"/>
    </location>
</feature>
<dbReference type="Proteomes" id="UP001375240">
    <property type="component" value="Unassembled WGS sequence"/>
</dbReference>
<sequence>MIDIFEVIQAAPETHVRALLRLLCESDYDIKKTAIEINTKMVELQHPSDGSKKRKRNGDAEILYCLNCEDCFVEEDNTDTSCVYHPGEPEPDMDFFVDHDESIHGHFDDPSMLEEYPEGYIMSCCENKKAYKGCRTSKHVSGSKPQRPKNGEHERELGEEEDEEDEDDEEYDEEEEHEEGYEEANEAEEDDEDDED</sequence>
<evidence type="ECO:0000256" key="1">
    <source>
        <dbReference type="SAM" id="MobiDB-lite"/>
    </source>
</evidence>
<evidence type="ECO:0000313" key="2">
    <source>
        <dbReference type="EMBL" id="KAK6346674.1"/>
    </source>
</evidence>
<accession>A0AAV9UR17</accession>